<keyword evidence="1" id="KW-0472">Membrane</keyword>
<organism evidence="2 3">
    <name type="scientific">Bacillus infantis</name>
    <dbReference type="NCBI Taxonomy" id="324767"/>
    <lineage>
        <taxon>Bacteria</taxon>
        <taxon>Bacillati</taxon>
        <taxon>Bacillota</taxon>
        <taxon>Bacilli</taxon>
        <taxon>Bacillales</taxon>
        <taxon>Bacillaceae</taxon>
        <taxon>Bacillus</taxon>
    </lineage>
</organism>
<dbReference type="AlphaFoldDB" id="A0A5D4RAQ4"/>
<keyword evidence="1" id="KW-0812">Transmembrane</keyword>
<name>A0A5D4RAQ4_9BACI</name>
<feature type="transmembrane region" description="Helical" evidence="1">
    <location>
        <begin position="49"/>
        <end position="69"/>
    </location>
</feature>
<evidence type="ECO:0000313" key="2">
    <source>
        <dbReference type="EMBL" id="TYS47730.1"/>
    </source>
</evidence>
<comment type="caution">
    <text evidence="2">The sequence shown here is derived from an EMBL/GenBank/DDBJ whole genome shotgun (WGS) entry which is preliminary data.</text>
</comment>
<evidence type="ECO:0000256" key="1">
    <source>
        <dbReference type="SAM" id="Phobius"/>
    </source>
</evidence>
<reference evidence="2 3" key="1">
    <citation type="submission" date="2019-08" db="EMBL/GenBank/DDBJ databases">
        <title>Bacillus genomes from the desert of Cuatro Cienegas, Coahuila.</title>
        <authorList>
            <person name="Olmedo-Alvarez G."/>
        </authorList>
    </citation>
    <scope>NUCLEOTIDE SEQUENCE [LARGE SCALE GENOMIC DNA]</scope>
    <source>
        <strain evidence="2 3">CH446_14T</strain>
    </source>
</reference>
<keyword evidence="1" id="KW-1133">Transmembrane helix</keyword>
<accession>A0A5D4RAQ4</accession>
<evidence type="ECO:0000313" key="3">
    <source>
        <dbReference type="Proteomes" id="UP000322139"/>
    </source>
</evidence>
<protein>
    <submittedName>
        <fullName evidence="2">Uncharacterized protein</fullName>
    </submittedName>
</protein>
<dbReference type="RefSeq" id="WP_148975059.1">
    <property type="nucleotide sequence ID" value="NZ_JBNIKT010000010.1"/>
</dbReference>
<proteinExistence type="predicted"/>
<sequence length="106" mass="12621">MHEKCKDEQLKRILQNEPPYLPHSIKQQIHFTLYRLPKQNRTLSIVMHYLMYGAIFVLAALIFLFFFLWNAEKTKQTAYEESYNRILDADTYFSCQKGGNSMPQPE</sequence>
<dbReference type="Proteomes" id="UP000322139">
    <property type="component" value="Unassembled WGS sequence"/>
</dbReference>
<dbReference type="EMBL" id="VTER01000006">
    <property type="protein sequence ID" value="TYS47730.1"/>
    <property type="molecule type" value="Genomic_DNA"/>
</dbReference>
<gene>
    <name evidence="2" type="ORF">FZD51_12380</name>
</gene>